<dbReference type="PANTHER" id="PTHR10083:SF376">
    <property type="entry name" value="SERINE PEPTIDASE INHIBITOR, KUNITZ TYPE, 3"/>
    <property type="match status" value="1"/>
</dbReference>
<keyword evidence="6" id="KW-0732">Signal</keyword>
<organism evidence="8 9">
    <name type="scientific">Opisthorchis felineus</name>
    <dbReference type="NCBI Taxonomy" id="147828"/>
    <lineage>
        <taxon>Eukaryota</taxon>
        <taxon>Metazoa</taxon>
        <taxon>Spiralia</taxon>
        <taxon>Lophotrochozoa</taxon>
        <taxon>Platyhelminthes</taxon>
        <taxon>Trematoda</taxon>
        <taxon>Digenea</taxon>
        <taxon>Opisthorchiida</taxon>
        <taxon>Opisthorchiata</taxon>
        <taxon>Opisthorchiidae</taxon>
        <taxon>Opisthorchis</taxon>
    </lineage>
</organism>
<dbReference type="PANTHER" id="PTHR10083">
    <property type="entry name" value="KUNITZ-TYPE PROTEASE INHIBITOR-RELATED"/>
    <property type="match status" value="1"/>
</dbReference>
<evidence type="ECO:0000256" key="3">
    <source>
        <dbReference type="ARBA" id="ARBA00022690"/>
    </source>
</evidence>
<dbReference type="PROSITE" id="PS50279">
    <property type="entry name" value="BPTI_KUNITZ_2"/>
    <property type="match status" value="1"/>
</dbReference>
<dbReference type="InterPro" id="IPR050098">
    <property type="entry name" value="TFPI/VKTCI-like"/>
</dbReference>
<evidence type="ECO:0000256" key="4">
    <source>
        <dbReference type="ARBA" id="ARBA00022900"/>
    </source>
</evidence>
<reference evidence="8 9" key="1">
    <citation type="journal article" date="2019" name="BMC Genomics">
        <title>New insights from Opisthorchis felineus genome: update on genomics of the epidemiologically important liver flukes.</title>
        <authorList>
            <person name="Ershov N.I."/>
            <person name="Mordvinov V.A."/>
            <person name="Prokhortchouk E.B."/>
            <person name="Pakharukova M.Y."/>
            <person name="Gunbin K.V."/>
            <person name="Ustyantsev K."/>
            <person name="Genaev M.A."/>
            <person name="Blinov A.G."/>
            <person name="Mazur A."/>
            <person name="Boulygina E."/>
            <person name="Tsygankova S."/>
            <person name="Khrameeva E."/>
            <person name="Chekanov N."/>
            <person name="Fan G."/>
            <person name="Xiao A."/>
            <person name="Zhang H."/>
            <person name="Xu X."/>
            <person name="Yang H."/>
            <person name="Solovyev V."/>
            <person name="Lee S.M."/>
            <person name="Liu X."/>
            <person name="Afonnikov D.A."/>
            <person name="Skryabin K.G."/>
        </authorList>
    </citation>
    <scope>NUCLEOTIDE SEQUENCE [LARGE SCALE GENOMIC DNA]</scope>
    <source>
        <strain evidence="8">AK-0245</strain>
        <tissue evidence="8">Whole organism</tissue>
    </source>
</reference>
<dbReference type="Pfam" id="PF00014">
    <property type="entry name" value="Kunitz_BPTI"/>
    <property type="match status" value="1"/>
</dbReference>
<dbReference type="PRINTS" id="PR00759">
    <property type="entry name" value="BASICPTASE"/>
</dbReference>
<dbReference type="AlphaFoldDB" id="A0A4S2L5R1"/>
<sequence>MSAEFFFSLCILSSLIALDDFGTHALQVAKSSQPNSEAFERLIAWKKHKAVPNYCGQYADPGPCTSRVKRFYYDRDLGDCKEFTYSGCLGNSNNFETKESCKMVCIE</sequence>
<keyword evidence="4" id="KW-0722">Serine protease inhibitor</keyword>
<evidence type="ECO:0000259" key="7">
    <source>
        <dbReference type="PROSITE" id="PS50279"/>
    </source>
</evidence>
<evidence type="ECO:0000256" key="2">
    <source>
        <dbReference type="ARBA" id="ARBA00022525"/>
    </source>
</evidence>
<feature type="domain" description="BPTI/Kunitz inhibitor" evidence="7">
    <location>
        <begin position="55"/>
        <end position="105"/>
    </location>
</feature>
<keyword evidence="2" id="KW-0964">Secreted</keyword>
<name>A0A4S2L5R1_OPIFE</name>
<comment type="subcellular location">
    <subcellularLocation>
        <location evidence="1">Secreted</location>
    </subcellularLocation>
</comment>
<evidence type="ECO:0000313" key="9">
    <source>
        <dbReference type="Proteomes" id="UP000308267"/>
    </source>
</evidence>
<dbReference type="PROSITE" id="PS00280">
    <property type="entry name" value="BPTI_KUNITZ_1"/>
    <property type="match status" value="1"/>
</dbReference>
<dbReference type="InterPro" id="IPR036880">
    <property type="entry name" value="Kunitz_BPTI_sf"/>
</dbReference>
<feature type="signal peptide" evidence="6">
    <location>
        <begin position="1"/>
        <end position="25"/>
    </location>
</feature>
<proteinExistence type="predicted"/>
<keyword evidence="3" id="KW-0646">Protease inhibitor</keyword>
<dbReference type="CDD" id="cd00109">
    <property type="entry name" value="Kunitz-type"/>
    <property type="match status" value="1"/>
</dbReference>
<dbReference type="EMBL" id="SJOL01009744">
    <property type="protein sequence ID" value="TGZ55929.1"/>
    <property type="molecule type" value="Genomic_DNA"/>
</dbReference>
<dbReference type="GO" id="GO:0004867">
    <property type="term" value="F:serine-type endopeptidase inhibitor activity"/>
    <property type="evidence" value="ECO:0007669"/>
    <property type="project" value="UniProtKB-KW"/>
</dbReference>
<keyword evidence="5" id="KW-1015">Disulfide bond</keyword>
<dbReference type="Proteomes" id="UP000308267">
    <property type="component" value="Unassembled WGS sequence"/>
</dbReference>
<evidence type="ECO:0000313" key="8">
    <source>
        <dbReference type="EMBL" id="TGZ55929.1"/>
    </source>
</evidence>
<dbReference type="OrthoDB" id="4473401at2759"/>
<dbReference type="GO" id="GO:0005615">
    <property type="term" value="C:extracellular space"/>
    <property type="evidence" value="ECO:0007669"/>
    <property type="project" value="TreeGrafter"/>
</dbReference>
<evidence type="ECO:0000256" key="1">
    <source>
        <dbReference type="ARBA" id="ARBA00004613"/>
    </source>
</evidence>
<comment type="caution">
    <text evidence="8">The sequence shown here is derived from an EMBL/GenBank/DDBJ whole genome shotgun (WGS) entry which is preliminary data.</text>
</comment>
<dbReference type="SUPFAM" id="SSF57362">
    <property type="entry name" value="BPTI-like"/>
    <property type="match status" value="1"/>
</dbReference>
<dbReference type="InterPro" id="IPR020901">
    <property type="entry name" value="Prtase_inh_Kunz-CS"/>
</dbReference>
<evidence type="ECO:0000256" key="5">
    <source>
        <dbReference type="ARBA" id="ARBA00023157"/>
    </source>
</evidence>
<accession>A0A4S2L5R1</accession>
<feature type="chain" id="PRO_5021034901" description="BPTI/Kunitz inhibitor domain-containing protein" evidence="6">
    <location>
        <begin position="26"/>
        <end position="107"/>
    </location>
</feature>
<dbReference type="InterPro" id="IPR002223">
    <property type="entry name" value="Kunitz_BPTI"/>
</dbReference>
<dbReference type="Gene3D" id="4.10.410.10">
    <property type="entry name" value="Pancreatic trypsin inhibitor Kunitz domain"/>
    <property type="match status" value="1"/>
</dbReference>
<dbReference type="SMART" id="SM00131">
    <property type="entry name" value="KU"/>
    <property type="match status" value="1"/>
</dbReference>
<evidence type="ECO:0000256" key="6">
    <source>
        <dbReference type="SAM" id="SignalP"/>
    </source>
</evidence>
<keyword evidence="9" id="KW-1185">Reference proteome</keyword>
<protein>
    <recommendedName>
        <fullName evidence="7">BPTI/Kunitz inhibitor domain-containing protein</fullName>
    </recommendedName>
</protein>
<gene>
    <name evidence="8" type="ORF">CRM22_010255</name>
</gene>